<dbReference type="Proteomes" id="UP000544107">
    <property type="component" value="Unassembled WGS sequence"/>
</dbReference>
<dbReference type="Proteomes" id="UP000185598">
    <property type="component" value="Unassembled WGS sequence"/>
</dbReference>
<organism evidence="2 3">
    <name type="scientific">Allorhizobium taibaishanense</name>
    <dbReference type="NCBI Taxonomy" id="887144"/>
    <lineage>
        <taxon>Bacteria</taxon>
        <taxon>Pseudomonadati</taxon>
        <taxon>Pseudomonadota</taxon>
        <taxon>Alphaproteobacteria</taxon>
        <taxon>Hyphomicrobiales</taxon>
        <taxon>Rhizobiaceae</taxon>
        <taxon>Rhizobium/Agrobacterium group</taxon>
        <taxon>Allorhizobium</taxon>
    </lineage>
</organism>
<dbReference type="EMBL" id="MKIN01000026">
    <property type="protein sequence ID" value="OLP47948.1"/>
    <property type="molecule type" value="Genomic_DNA"/>
</dbReference>
<gene>
    <name evidence="2" type="ORF">BJF91_11055</name>
    <name evidence="1" type="ORF">GGQ71_004811</name>
</gene>
<sequence length="150" mass="16678">MSSTDWENDQTLFASLTGGQTVIDWFGFCPRFHDASLERLEIANGNVLLAIHAFRMTDELDKHGRFICDRHAIVTLRMRGVSGITLYGSAGSIIFDLKIRRLPSDEAATNWKTCAAPVKGDIEVTFDTSMGLYGTIYTKELGFGLQPMPK</sequence>
<reference evidence="2 3" key="1">
    <citation type="submission" date="2016-09" db="EMBL/GenBank/DDBJ databases">
        <title>Rhizobium oryziradicis sp. nov., isolated from the root of rice.</title>
        <authorList>
            <person name="Zhao J."/>
            <person name="Zhang X."/>
        </authorList>
    </citation>
    <scope>NUCLEOTIDE SEQUENCE [LARGE SCALE GENOMIC DNA]</scope>
    <source>
        <strain evidence="2 3">14971</strain>
    </source>
</reference>
<accession>A0A1Q9A040</accession>
<proteinExistence type="predicted"/>
<dbReference type="OrthoDB" id="122481at2"/>
<comment type="caution">
    <text evidence="2">The sequence shown here is derived from an EMBL/GenBank/DDBJ whole genome shotgun (WGS) entry which is preliminary data.</text>
</comment>
<dbReference type="EMBL" id="JACIED010000009">
    <property type="protein sequence ID" value="MBB4010510.1"/>
    <property type="molecule type" value="Genomic_DNA"/>
</dbReference>
<protein>
    <submittedName>
        <fullName evidence="2">Uncharacterized protein</fullName>
    </submittedName>
</protein>
<dbReference type="RefSeq" id="WP_075616513.1">
    <property type="nucleotide sequence ID" value="NZ_JACIED010000009.1"/>
</dbReference>
<evidence type="ECO:0000313" key="4">
    <source>
        <dbReference type="Proteomes" id="UP000544107"/>
    </source>
</evidence>
<reference evidence="1 4" key="2">
    <citation type="submission" date="2020-08" db="EMBL/GenBank/DDBJ databases">
        <title>Genomic Encyclopedia of Type Strains, Phase IV (KMG-IV): sequencing the most valuable type-strain genomes for metagenomic binning, comparative biology and taxonomic classification.</title>
        <authorList>
            <person name="Goeker M."/>
        </authorList>
    </citation>
    <scope>NUCLEOTIDE SEQUENCE [LARGE SCALE GENOMIC DNA]</scope>
    <source>
        <strain evidence="1 4">DSM 100021</strain>
    </source>
</reference>
<keyword evidence="3" id="KW-1185">Reference proteome</keyword>
<evidence type="ECO:0000313" key="2">
    <source>
        <dbReference type="EMBL" id="OLP47948.1"/>
    </source>
</evidence>
<name>A0A1Q9A040_9HYPH</name>
<evidence type="ECO:0000313" key="1">
    <source>
        <dbReference type="EMBL" id="MBB4010510.1"/>
    </source>
</evidence>
<dbReference type="AlphaFoldDB" id="A0A1Q9A040"/>
<evidence type="ECO:0000313" key="3">
    <source>
        <dbReference type="Proteomes" id="UP000185598"/>
    </source>
</evidence>